<dbReference type="KEGG" id="atp:ATR_1263"/>
<sequence length="357" mass="41935">MFFISFCKRTFQKVGIGFVLISIVSFHIIIISLNTFFIKYAMNQIENDARLINTTGKIRSGVQRVVKLEFAQKDYKSDIKRVDEIFQKILDKSNYNLDSLTMQNYLEMITLLSSNWEELKEALKIYSDDHSNKNQELVLLKSEEFWFLSENLMNTLSTIATQKTYIFKFSFIIFAFEFFLILFVIFIINKFIRKKLEILSRVDPLTNAYNRNVYNEYMENELEAFLRYKNSVAFIIFDIDFFKNINDTLGHKAGDTVLKDLVNLIAVNIRKTDKLFRIGGEEFVILVKNLDKSNLENLTDKLRKKVQEYDFGLDKNITISLGATFFKDNDTKESIFKRADEALYCSKKDGRNKVTIY</sequence>
<protein>
    <recommendedName>
        <fullName evidence="1">diguanylate cyclase</fullName>
        <ecNumber evidence="1">2.7.7.65</ecNumber>
    </recommendedName>
</protein>
<comment type="catalytic activity">
    <reaction evidence="2">
        <text>2 GTP = 3',3'-c-di-GMP + 2 diphosphate</text>
        <dbReference type="Rhea" id="RHEA:24898"/>
        <dbReference type="ChEBI" id="CHEBI:33019"/>
        <dbReference type="ChEBI" id="CHEBI:37565"/>
        <dbReference type="ChEBI" id="CHEBI:58805"/>
        <dbReference type="EC" id="2.7.7.65"/>
    </reaction>
</comment>
<dbReference type="CDD" id="cd01949">
    <property type="entry name" value="GGDEF"/>
    <property type="match status" value="1"/>
</dbReference>
<dbReference type="GO" id="GO:0052621">
    <property type="term" value="F:diguanylate cyclase activity"/>
    <property type="evidence" value="ECO:0007669"/>
    <property type="project" value="UniProtKB-EC"/>
</dbReference>
<dbReference type="RefSeq" id="WP_115428621.1">
    <property type="nucleotide sequence ID" value="NZ_CP031367.1"/>
</dbReference>
<dbReference type="SUPFAM" id="SSF55073">
    <property type="entry name" value="Nucleotide cyclase"/>
    <property type="match status" value="1"/>
</dbReference>
<keyword evidence="3" id="KW-0472">Membrane</keyword>
<evidence type="ECO:0000313" key="7">
    <source>
        <dbReference type="Proteomes" id="UP000254504"/>
    </source>
</evidence>
<dbReference type="GO" id="GO:1902201">
    <property type="term" value="P:negative regulation of bacterial-type flagellum-dependent cell motility"/>
    <property type="evidence" value="ECO:0007669"/>
    <property type="project" value="TreeGrafter"/>
</dbReference>
<dbReference type="InterPro" id="IPR029787">
    <property type="entry name" value="Nucleotide_cyclase"/>
</dbReference>
<keyword evidence="3" id="KW-0812">Transmembrane</keyword>
<accession>A0AAD0QJZ8</accession>
<reference evidence="5 7" key="2">
    <citation type="submission" date="2018-07" db="EMBL/GenBank/DDBJ databases">
        <title>Complete genome of the Arcobacter trophiarum type strain LMG 25534.</title>
        <authorList>
            <person name="Miller W.G."/>
            <person name="Yee E."/>
        </authorList>
    </citation>
    <scope>NUCLEOTIDE SEQUENCE [LARGE SCALE GENOMIC DNA]</scope>
    <source>
        <strain evidence="5 7">LMG 25534</strain>
    </source>
</reference>
<dbReference type="EMBL" id="PDKD01000025">
    <property type="protein sequence ID" value="RXJ89323.1"/>
    <property type="molecule type" value="Genomic_DNA"/>
</dbReference>
<dbReference type="SMART" id="SM00267">
    <property type="entry name" value="GGDEF"/>
    <property type="match status" value="1"/>
</dbReference>
<evidence type="ECO:0000256" key="1">
    <source>
        <dbReference type="ARBA" id="ARBA00012528"/>
    </source>
</evidence>
<organism evidence="5 7">
    <name type="scientific">Aliarcobacter trophiarum LMG 25534</name>
    <dbReference type="NCBI Taxonomy" id="1032241"/>
    <lineage>
        <taxon>Bacteria</taxon>
        <taxon>Pseudomonadati</taxon>
        <taxon>Campylobacterota</taxon>
        <taxon>Epsilonproteobacteria</taxon>
        <taxon>Campylobacterales</taxon>
        <taxon>Arcobacteraceae</taxon>
        <taxon>Aliarcobacter</taxon>
    </lineage>
</organism>
<reference evidence="6 8" key="1">
    <citation type="submission" date="2017-10" db="EMBL/GenBank/DDBJ databases">
        <title>Genomics of the genus Arcobacter.</title>
        <authorList>
            <person name="Perez-Cataluna A."/>
            <person name="Figueras M.J."/>
        </authorList>
    </citation>
    <scope>NUCLEOTIDE SEQUENCE [LARGE SCALE GENOMIC DNA]</scope>
    <source>
        <strain evidence="6 8">LMG 25534</strain>
    </source>
</reference>
<keyword evidence="8" id="KW-1185">Reference proteome</keyword>
<dbReference type="EMBL" id="CP031367">
    <property type="protein sequence ID" value="AXK49121.1"/>
    <property type="molecule type" value="Genomic_DNA"/>
</dbReference>
<gene>
    <name evidence="5" type="ORF">ATR_1263</name>
    <name evidence="6" type="ORF">CRU87_09445</name>
</gene>
<dbReference type="AlphaFoldDB" id="A0AAD0QJZ8"/>
<feature type="transmembrane region" description="Helical" evidence="3">
    <location>
        <begin position="165"/>
        <end position="188"/>
    </location>
</feature>
<dbReference type="InterPro" id="IPR043128">
    <property type="entry name" value="Rev_trsase/Diguanyl_cyclase"/>
</dbReference>
<dbReference type="Proteomes" id="UP000289132">
    <property type="component" value="Unassembled WGS sequence"/>
</dbReference>
<dbReference type="PANTHER" id="PTHR45138:SF9">
    <property type="entry name" value="DIGUANYLATE CYCLASE DGCM-RELATED"/>
    <property type="match status" value="1"/>
</dbReference>
<keyword evidence="3" id="KW-1133">Transmembrane helix</keyword>
<dbReference type="GO" id="GO:0005886">
    <property type="term" value="C:plasma membrane"/>
    <property type="evidence" value="ECO:0007669"/>
    <property type="project" value="TreeGrafter"/>
</dbReference>
<dbReference type="PANTHER" id="PTHR45138">
    <property type="entry name" value="REGULATORY COMPONENTS OF SENSORY TRANSDUCTION SYSTEM"/>
    <property type="match status" value="1"/>
</dbReference>
<dbReference type="PROSITE" id="PS50887">
    <property type="entry name" value="GGDEF"/>
    <property type="match status" value="1"/>
</dbReference>
<dbReference type="Proteomes" id="UP000254504">
    <property type="component" value="Chromosome"/>
</dbReference>
<feature type="transmembrane region" description="Helical" evidence="3">
    <location>
        <begin position="14"/>
        <end position="37"/>
    </location>
</feature>
<feature type="domain" description="GGDEF" evidence="4">
    <location>
        <begin position="230"/>
        <end position="357"/>
    </location>
</feature>
<dbReference type="InterPro" id="IPR000160">
    <property type="entry name" value="GGDEF_dom"/>
</dbReference>
<dbReference type="NCBIfam" id="TIGR00254">
    <property type="entry name" value="GGDEF"/>
    <property type="match status" value="1"/>
</dbReference>
<evidence type="ECO:0000313" key="8">
    <source>
        <dbReference type="Proteomes" id="UP000289132"/>
    </source>
</evidence>
<dbReference type="Gene3D" id="3.30.70.270">
    <property type="match status" value="1"/>
</dbReference>
<evidence type="ECO:0000259" key="4">
    <source>
        <dbReference type="PROSITE" id="PS50887"/>
    </source>
</evidence>
<evidence type="ECO:0000256" key="2">
    <source>
        <dbReference type="ARBA" id="ARBA00034247"/>
    </source>
</evidence>
<name>A0AAD0QJZ8_9BACT</name>
<dbReference type="GO" id="GO:0043709">
    <property type="term" value="P:cell adhesion involved in single-species biofilm formation"/>
    <property type="evidence" value="ECO:0007669"/>
    <property type="project" value="TreeGrafter"/>
</dbReference>
<dbReference type="FunFam" id="3.30.70.270:FF:000001">
    <property type="entry name" value="Diguanylate cyclase domain protein"/>
    <property type="match status" value="1"/>
</dbReference>
<dbReference type="InterPro" id="IPR050469">
    <property type="entry name" value="Diguanylate_Cyclase"/>
</dbReference>
<proteinExistence type="predicted"/>
<evidence type="ECO:0000313" key="5">
    <source>
        <dbReference type="EMBL" id="AXK49121.1"/>
    </source>
</evidence>
<evidence type="ECO:0000313" key="6">
    <source>
        <dbReference type="EMBL" id="RXJ89323.1"/>
    </source>
</evidence>
<dbReference type="Pfam" id="PF00990">
    <property type="entry name" value="GGDEF"/>
    <property type="match status" value="1"/>
</dbReference>
<dbReference type="EC" id="2.7.7.65" evidence="1"/>
<evidence type="ECO:0000256" key="3">
    <source>
        <dbReference type="SAM" id="Phobius"/>
    </source>
</evidence>